<evidence type="ECO:0000313" key="3">
    <source>
        <dbReference type="EMBL" id="PKD43898.1"/>
    </source>
</evidence>
<keyword evidence="3" id="KW-0378">Hydrolase</keyword>
<dbReference type="EMBL" id="PISP01000002">
    <property type="protein sequence ID" value="PKD43898.1"/>
    <property type="molecule type" value="Genomic_DNA"/>
</dbReference>
<dbReference type="AlphaFoldDB" id="A0A2N0VIF2"/>
<proteinExistence type="predicted"/>
<gene>
    <name evidence="3" type="ORF">CWD77_09615</name>
</gene>
<dbReference type="Proteomes" id="UP000233398">
    <property type="component" value="Unassembled WGS sequence"/>
</dbReference>
<protein>
    <submittedName>
        <fullName evidence="3">Alpha/beta hydrolase</fullName>
    </submittedName>
</protein>
<evidence type="ECO:0000259" key="2">
    <source>
        <dbReference type="Pfam" id="PF00561"/>
    </source>
</evidence>
<dbReference type="PANTHER" id="PTHR46438:SF11">
    <property type="entry name" value="LIPASE-RELATED"/>
    <property type="match status" value="1"/>
</dbReference>
<name>A0A2N0VIF2_9BACT</name>
<feature type="domain" description="AB hydrolase-1" evidence="2">
    <location>
        <begin position="22"/>
        <end position="250"/>
    </location>
</feature>
<dbReference type="PANTHER" id="PTHR46438">
    <property type="entry name" value="ALPHA/BETA-HYDROLASES SUPERFAMILY PROTEIN"/>
    <property type="match status" value="1"/>
</dbReference>
<organism evidence="3 4">
    <name type="scientific">Rhodohalobacter barkolensis</name>
    <dbReference type="NCBI Taxonomy" id="2053187"/>
    <lineage>
        <taxon>Bacteria</taxon>
        <taxon>Pseudomonadati</taxon>
        <taxon>Balneolota</taxon>
        <taxon>Balneolia</taxon>
        <taxon>Balneolales</taxon>
        <taxon>Balneolaceae</taxon>
        <taxon>Rhodohalobacter</taxon>
    </lineage>
</organism>
<dbReference type="InterPro" id="IPR001313">
    <property type="entry name" value="Pumilio_RNA-bd_rpt"/>
</dbReference>
<dbReference type="InterPro" id="IPR000073">
    <property type="entry name" value="AB_hydrolase_1"/>
</dbReference>
<evidence type="ECO:0000256" key="1">
    <source>
        <dbReference type="ARBA" id="ARBA00022737"/>
    </source>
</evidence>
<dbReference type="OrthoDB" id="9801162at2"/>
<dbReference type="Pfam" id="PF00561">
    <property type="entry name" value="Abhydrolase_1"/>
    <property type="match status" value="1"/>
</dbReference>
<evidence type="ECO:0000313" key="4">
    <source>
        <dbReference type="Proteomes" id="UP000233398"/>
    </source>
</evidence>
<keyword evidence="4" id="KW-1185">Reference proteome</keyword>
<comment type="caution">
    <text evidence="3">The sequence shown here is derived from an EMBL/GenBank/DDBJ whole genome shotgun (WGS) entry which is preliminary data.</text>
</comment>
<accession>A0A2N0VIF2</accession>
<keyword evidence="1" id="KW-0677">Repeat</keyword>
<dbReference type="GO" id="GO:0016787">
    <property type="term" value="F:hydrolase activity"/>
    <property type="evidence" value="ECO:0007669"/>
    <property type="project" value="UniProtKB-KW"/>
</dbReference>
<dbReference type="SUPFAM" id="SSF53474">
    <property type="entry name" value="alpha/beta-Hydrolases"/>
    <property type="match status" value="1"/>
</dbReference>
<sequence>MDLQNFVFEGTQTAWYKMGSGKPLLILHGWGSSSAVMKPIAEKLKDIRTCYLIDFPGFGQSPEPPAAWDVDRYTDLTEAFIHQIIEADSVDVLVHSYGNRVLLKLLSRSEIKQKIDKVIITGGAGLKPKRSMKYYFRKYTAKLLKAPFLILPNPLRDKGLNSLRRTKLWKMLGSSDYKQLSGVMRETFVKSVTEYLDDLLPQIEHEALLVWGKNDTATPLDQAYRMDKRLKNGVLVEIENAGHYAFLDQPQQFTAICRAYLNPDS</sequence>
<reference evidence="3 4" key="1">
    <citation type="submission" date="2017-11" db="EMBL/GenBank/DDBJ databases">
        <title>Rhodohalobacter 15182 sp. nov., isolated from a salt lake.</title>
        <authorList>
            <person name="Han S."/>
        </authorList>
    </citation>
    <scope>NUCLEOTIDE SEQUENCE [LARGE SCALE GENOMIC DNA]</scope>
    <source>
        <strain evidence="3 4">15182</strain>
    </source>
</reference>
<dbReference type="PROSITE" id="PS50302">
    <property type="entry name" value="PUM"/>
    <property type="match status" value="1"/>
</dbReference>
<dbReference type="InterPro" id="IPR029058">
    <property type="entry name" value="AB_hydrolase_fold"/>
</dbReference>
<dbReference type="Gene3D" id="3.40.50.1820">
    <property type="entry name" value="alpha/beta hydrolase"/>
    <property type="match status" value="1"/>
</dbReference>
<dbReference type="GO" id="GO:0003723">
    <property type="term" value="F:RNA binding"/>
    <property type="evidence" value="ECO:0007669"/>
    <property type="project" value="InterPro"/>
</dbReference>